<reference evidence="5" key="2">
    <citation type="journal article" date="2010" name="Dev. Dyn.">
        <title>The use of lectins as markers for differentiated secretory cells in planarians.</title>
        <authorList>
            <person name="Zayas R.M."/>
            <person name="Cebria F."/>
            <person name="Guo T."/>
            <person name="Feng J."/>
            <person name="Newmark P.A."/>
        </authorList>
    </citation>
    <scope>NUCLEOTIDE SEQUENCE</scope>
    <source>
        <strain evidence="5">CIW4</strain>
    </source>
</reference>
<keyword evidence="1" id="KW-0106">Calcium</keyword>
<feature type="domain" description="EF-hand" evidence="4">
    <location>
        <begin position="90"/>
        <end position="125"/>
    </location>
</feature>
<dbReference type="OrthoDB" id="6223661at2759"/>
<feature type="domain" description="EF-hand" evidence="4">
    <location>
        <begin position="180"/>
        <end position="215"/>
    </location>
</feature>
<feature type="region of interest" description="Disordered" evidence="2">
    <location>
        <begin position="25"/>
        <end position="91"/>
    </location>
</feature>
<dbReference type="InterPro" id="IPR018247">
    <property type="entry name" value="EF_Hand_1_Ca_BS"/>
</dbReference>
<feature type="domain" description="EF-hand" evidence="4">
    <location>
        <begin position="217"/>
        <end position="252"/>
    </location>
</feature>
<dbReference type="SUPFAM" id="SSF47473">
    <property type="entry name" value="EF-hand"/>
    <property type="match status" value="2"/>
</dbReference>
<dbReference type="PROSITE" id="PS00018">
    <property type="entry name" value="EF_HAND_1"/>
    <property type="match status" value="5"/>
</dbReference>
<evidence type="ECO:0000256" key="1">
    <source>
        <dbReference type="ARBA" id="ARBA00022837"/>
    </source>
</evidence>
<proteinExistence type="evidence at transcript level"/>
<evidence type="ECO:0000259" key="4">
    <source>
        <dbReference type="PROSITE" id="PS50222"/>
    </source>
</evidence>
<feature type="chain" id="PRO_5003196310" evidence="3">
    <location>
        <begin position="23"/>
        <end position="347"/>
    </location>
</feature>
<evidence type="ECO:0000256" key="2">
    <source>
        <dbReference type="SAM" id="MobiDB-lite"/>
    </source>
</evidence>
<feature type="compositionally biased region" description="Basic and acidic residues" evidence="2">
    <location>
        <begin position="25"/>
        <end position="69"/>
    </location>
</feature>
<evidence type="ECO:0000256" key="3">
    <source>
        <dbReference type="SAM" id="SignalP"/>
    </source>
</evidence>
<dbReference type="Pfam" id="PF13499">
    <property type="entry name" value="EF-hand_7"/>
    <property type="match status" value="3"/>
</dbReference>
<dbReference type="GO" id="GO:0005509">
    <property type="term" value="F:calcium ion binding"/>
    <property type="evidence" value="ECO:0007669"/>
    <property type="project" value="InterPro"/>
</dbReference>
<organism evidence="5">
    <name type="scientific">Schmidtea mediterranea</name>
    <name type="common">Freshwater planarian flatworm</name>
    <dbReference type="NCBI Taxonomy" id="79327"/>
    <lineage>
        <taxon>Eukaryota</taxon>
        <taxon>Metazoa</taxon>
        <taxon>Spiralia</taxon>
        <taxon>Lophotrochozoa</taxon>
        <taxon>Platyhelminthes</taxon>
        <taxon>Rhabditophora</taxon>
        <taxon>Seriata</taxon>
        <taxon>Tricladida</taxon>
        <taxon>Continenticola</taxon>
        <taxon>Geoplanoidea</taxon>
        <taxon>Dugesiidae</taxon>
        <taxon>Schmidtea</taxon>
    </lineage>
</organism>
<protein>
    <submittedName>
        <fullName evidence="5">Reticulocalbin-1</fullName>
    </submittedName>
</protein>
<accession>E5G9H8</accession>
<dbReference type="PROSITE" id="PS50222">
    <property type="entry name" value="EF_HAND_2"/>
    <property type="match status" value="5"/>
</dbReference>
<dbReference type="AlphaFoldDB" id="E5G9H8"/>
<dbReference type="SMART" id="SM00054">
    <property type="entry name" value="EFh"/>
    <property type="match status" value="6"/>
</dbReference>
<feature type="domain" description="EF-hand" evidence="4">
    <location>
        <begin position="295"/>
        <end position="330"/>
    </location>
</feature>
<feature type="domain" description="EF-hand" evidence="4">
    <location>
        <begin position="259"/>
        <end position="294"/>
    </location>
</feature>
<dbReference type="InterPro" id="IPR011992">
    <property type="entry name" value="EF-hand-dom_pair"/>
</dbReference>
<sequence length="347" mass="40732">MNPKCFILSLMLFVMFIAQIKCSDPDHDTDQDHHESESVEHGDDFHHDDPSHGDDYEPHEFDYDPHQTDSDYDEDLVTGTSHHAKRTKEQTKTEIDEIFKKVDKNNDTKIDRDELTLYIIDNMKKLHTEITSDEFKEVDKNSDQKVSLDEYFLHKHQKTSEALENLTRSANSSKTQDFAKKIQHERERFKAADSDSDGFLNVHEYLLMLYPVFYPHMAHTIVHEYIEDFDTNNDGLVGKDEYIKHFLDIAADKKILEEEVKKKREAEFDKYDKDKNGKIDPEEYYAILKPGYENPAKEEVDHLFKETDTNKDGIITLDEVESHAHLWLGGEPLDEDSEYSHHYDDEL</sequence>
<dbReference type="Gene3D" id="1.10.238.10">
    <property type="entry name" value="EF-hand"/>
    <property type="match status" value="3"/>
</dbReference>
<dbReference type="InterPro" id="IPR002048">
    <property type="entry name" value="EF_hand_dom"/>
</dbReference>
<dbReference type="EMBL" id="HM803281">
    <property type="protein sequence ID" value="ADL74875.1"/>
    <property type="molecule type" value="mRNA"/>
</dbReference>
<keyword evidence="3" id="KW-0732">Signal</keyword>
<dbReference type="PANTHER" id="PTHR10827">
    <property type="entry name" value="RETICULOCALBIN"/>
    <property type="match status" value="1"/>
</dbReference>
<name>E5G9H8_SCHMD</name>
<evidence type="ECO:0000313" key="5">
    <source>
        <dbReference type="EMBL" id="ADL74875.1"/>
    </source>
</evidence>
<feature type="signal peptide" evidence="3">
    <location>
        <begin position="1"/>
        <end position="22"/>
    </location>
</feature>
<dbReference type="PANTHER" id="PTHR10827:SF85">
    <property type="entry name" value="CALCIUM-BINDING PROTEIN"/>
    <property type="match status" value="1"/>
</dbReference>
<reference evidence="5" key="1">
    <citation type="journal article" date="2002" name="Development">
        <title>The Schmidtea mediterranea database as a molecular resource for studying platyhelminthes, stem cells and regeneration.</title>
        <authorList>
            <person name="Sanchez Alvarado A."/>
            <person name="Newmark P.A."/>
            <person name="Robb S.M."/>
            <person name="Juste R."/>
        </authorList>
    </citation>
    <scope>NUCLEOTIDE SEQUENCE</scope>
    <source>
        <strain evidence="5">CIW4</strain>
    </source>
</reference>